<dbReference type="SMART" id="SM00342">
    <property type="entry name" value="HTH_ARAC"/>
    <property type="match status" value="1"/>
</dbReference>
<name>A0ABV1D1G7_9FIRM</name>
<dbReference type="Gene3D" id="1.10.10.60">
    <property type="entry name" value="Homeodomain-like"/>
    <property type="match status" value="2"/>
</dbReference>
<dbReference type="InterPro" id="IPR037923">
    <property type="entry name" value="HTH-like"/>
</dbReference>
<evidence type="ECO:0000259" key="4">
    <source>
        <dbReference type="PROSITE" id="PS01124"/>
    </source>
</evidence>
<protein>
    <submittedName>
        <fullName evidence="5">AraC family transcriptional regulator</fullName>
    </submittedName>
</protein>
<dbReference type="PANTHER" id="PTHR43280:SF2">
    <property type="entry name" value="HTH-TYPE TRANSCRIPTIONAL REGULATOR EXSA"/>
    <property type="match status" value="1"/>
</dbReference>
<dbReference type="EMBL" id="JBBMFM010000010">
    <property type="protein sequence ID" value="MEQ2424232.1"/>
    <property type="molecule type" value="Genomic_DNA"/>
</dbReference>
<evidence type="ECO:0000256" key="1">
    <source>
        <dbReference type="ARBA" id="ARBA00023015"/>
    </source>
</evidence>
<dbReference type="PROSITE" id="PS00041">
    <property type="entry name" value="HTH_ARAC_FAMILY_1"/>
    <property type="match status" value="1"/>
</dbReference>
<proteinExistence type="predicted"/>
<dbReference type="InterPro" id="IPR020449">
    <property type="entry name" value="Tscrpt_reg_AraC-type_HTH"/>
</dbReference>
<reference evidence="5 6" key="1">
    <citation type="submission" date="2024-03" db="EMBL/GenBank/DDBJ databases">
        <title>Human intestinal bacterial collection.</title>
        <authorList>
            <person name="Pauvert C."/>
            <person name="Hitch T.C.A."/>
            <person name="Clavel T."/>
        </authorList>
    </citation>
    <scope>NUCLEOTIDE SEQUENCE [LARGE SCALE GENOMIC DNA]</scope>
    <source>
        <strain evidence="5 6">CLA-SR-H021</strain>
    </source>
</reference>
<evidence type="ECO:0000256" key="3">
    <source>
        <dbReference type="ARBA" id="ARBA00023163"/>
    </source>
</evidence>
<evidence type="ECO:0000313" key="6">
    <source>
        <dbReference type="Proteomes" id="UP001454086"/>
    </source>
</evidence>
<dbReference type="RefSeq" id="WP_008719063.1">
    <property type="nucleotide sequence ID" value="NZ_JBBMFM010000010.1"/>
</dbReference>
<dbReference type="SUPFAM" id="SSF46689">
    <property type="entry name" value="Homeodomain-like"/>
    <property type="match status" value="1"/>
</dbReference>
<dbReference type="SUPFAM" id="SSF51215">
    <property type="entry name" value="Regulatory protein AraC"/>
    <property type="match status" value="1"/>
</dbReference>
<dbReference type="Pfam" id="PF02311">
    <property type="entry name" value="AraC_binding"/>
    <property type="match status" value="1"/>
</dbReference>
<dbReference type="Proteomes" id="UP001454086">
    <property type="component" value="Unassembled WGS sequence"/>
</dbReference>
<gene>
    <name evidence="5" type="ORF">WMQ36_04545</name>
</gene>
<keyword evidence="6" id="KW-1185">Reference proteome</keyword>
<dbReference type="PROSITE" id="PS01124">
    <property type="entry name" value="HTH_ARAC_FAMILY_2"/>
    <property type="match status" value="1"/>
</dbReference>
<dbReference type="InterPro" id="IPR009057">
    <property type="entry name" value="Homeodomain-like_sf"/>
</dbReference>
<evidence type="ECO:0000256" key="2">
    <source>
        <dbReference type="ARBA" id="ARBA00023125"/>
    </source>
</evidence>
<dbReference type="InterPro" id="IPR018062">
    <property type="entry name" value="HTH_AraC-typ_CS"/>
</dbReference>
<keyword evidence="1" id="KW-0805">Transcription regulation</keyword>
<dbReference type="InterPro" id="IPR003313">
    <property type="entry name" value="AraC-bd"/>
</dbReference>
<evidence type="ECO:0000313" key="5">
    <source>
        <dbReference type="EMBL" id="MEQ2424232.1"/>
    </source>
</evidence>
<keyword evidence="3" id="KW-0804">Transcription</keyword>
<comment type="caution">
    <text evidence="5">The sequence shown here is derived from an EMBL/GenBank/DDBJ whole genome shotgun (WGS) entry which is preliminary data.</text>
</comment>
<dbReference type="PANTHER" id="PTHR43280">
    <property type="entry name" value="ARAC-FAMILY TRANSCRIPTIONAL REGULATOR"/>
    <property type="match status" value="1"/>
</dbReference>
<dbReference type="Pfam" id="PF12833">
    <property type="entry name" value="HTH_18"/>
    <property type="match status" value="1"/>
</dbReference>
<dbReference type="InterPro" id="IPR018060">
    <property type="entry name" value="HTH_AraC"/>
</dbReference>
<sequence length="301" mass="34863">MLNIINDINLIDPRTESHYRFHTQLDPSQYPQVHDFYEIVLVTYRNLNLQICGNRFTLQPGGMALIRPGDIHSKSGKDNAHINLAFPSATIDALFDYLCNEKERDGLKQLPYVPPVQLSRPELLNIQEKMQLLNTIPPNECEKIRTTLRSILFDVVTHYFLPSLHSNHIHQSIPQWLASALTLWQTGEHRSEGLDFFCEHTGYSKEHICRTFKRCFDMAPTVYLNRQRLNYAINLLLHSDYSVTDIAYESGFCSPSRFYHTFRNTYGISPKQFCSQYHPSILPEQPLTQSDNEQRSTADNA</sequence>
<dbReference type="PRINTS" id="PR00032">
    <property type="entry name" value="HTHARAC"/>
</dbReference>
<keyword evidence="2" id="KW-0238">DNA-binding</keyword>
<organism evidence="5 6">
    <name type="scientific">Enterocloster hominis</name>
    <name type="common">ex Hitch et al. 2024</name>
    <dbReference type="NCBI Taxonomy" id="1917870"/>
    <lineage>
        <taxon>Bacteria</taxon>
        <taxon>Bacillati</taxon>
        <taxon>Bacillota</taxon>
        <taxon>Clostridia</taxon>
        <taxon>Lachnospirales</taxon>
        <taxon>Lachnospiraceae</taxon>
        <taxon>Enterocloster</taxon>
    </lineage>
</organism>
<accession>A0ABV1D1G7</accession>
<feature type="domain" description="HTH araC/xylS-type" evidence="4">
    <location>
        <begin position="178"/>
        <end position="276"/>
    </location>
</feature>